<keyword evidence="3" id="KW-1185">Reference proteome</keyword>
<keyword evidence="1" id="KW-0812">Transmembrane</keyword>
<feature type="transmembrane region" description="Helical" evidence="1">
    <location>
        <begin position="12"/>
        <end position="30"/>
    </location>
</feature>
<dbReference type="Proteomes" id="UP001576776">
    <property type="component" value="Unassembled WGS sequence"/>
</dbReference>
<keyword evidence="1" id="KW-1133">Transmembrane helix</keyword>
<evidence type="ECO:0000313" key="2">
    <source>
        <dbReference type="EMBL" id="MFB2939382.1"/>
    </source>
</evidence>
<dbReference type="EMBL" id="JBHFNS010000094">
    <property type="protein sequence ID" value="MFB2939382.1"/>
    <property type="molecule type" value="Genomic_DNA"/>
</dbReference>
<accession>A0ABV4YKN0</accession>
<organism evidence="2 3">
    <name type="scientific">Floridaenema fluviatile BLCC-F154</name>
    <dbReference type="NCBI Taxonomy" id="3153640"/>
    <lineage>
        <taxon>Bacteria</taxon>
        <taxon>Bacillati</taxon>
        <taxon>Cyanobacteriota</taxon>
        <taxon>Cyanophyceae</taxon>
        <taxon>Oscillatoriophycideae</taxon>
        <taxon>Aerosakkonematales</taxon>
        <taxon>Aerosakkonemataceae</taxon>
        <taxon>Floridanema</taxon>
        <taxon>Floridanema fluviatile</taxon>
    </lineage>
</organism>
<sequence>MKLAEMFVSVKLLWGIYSFWLEMSFFPGISQDDGNNSRSL</sequence>
<reference evidence="2 3" key="1">
    <citation type="submission" date="2024-09" db="EMBL/GenBank/DDBJ databases">
        <title>Floridaenema gen nov. (Aerosakkonemataceae, Aerosakkonematales ord. nov., Cyanobacteria) from benthic tropical and subtropical fresh waters, with the description of four new species.</title>
        <authorList>
            <person name="Moretto J.A."/>
            <person name="Berthold D.E."/>
            <person name="Lefler F.W."/>
            <person name="Huang I.-S."/>
            <person name="Laughinghouse H. IV."/>
        </authorList>
    </citation>
    <scope>NUCLEOTIDE SEQUENCE [LARGE SCALE GENOMIC DNA]</scope>
    <source>
        <strain evidence="2 3">BLCC-F154</strain>
    </source>
</reference>
<name>A0ABV4YKN0_9CYAN</name>
<proteinExistence type="predicted"/>
<evidence type="ECO:0000256" key="1">
    <source>
        <dbReference type="SAM" id="Phobius"/>
    </source>
</evidence>
<gene>
    <name evidence="2" type="ORF">ACE1B6_29365</name>
</gene>
<comment type="caution">
    <text evidence="2">The sequence shown here is derived from an EMBL/GenBank/DDBJ whole genome shotgun (WGS) entry which is preliminary data.</text>
</comment>
<protein>
    <submittedName>
        <fullName evidence="2">Uncharacterized protein</fullName>
    </submittedName>
</protein>
<evidence type="ECO:0000313" key="3">
    <source>
        <dbReference type="Proteomes" id="UP001576776"/>
    </source>
</evidence>
<keyword evidence="1" id="KW-0472">Membrane</keyword>